<keyword evidence="4" id="KW-0560">Oxidoreductase</keyword>
<sequence length="366" mass="40028">MTRPRVVVAGLGDSGLLTAIHLARHADVVGISSKPGLVSGQELGMRLARPDEWADQYWNTFDRYRRLDKVRTVHGTLTSLDLEGREVAVTLPDGSAQLETYDVLVIATGASNGFWRRPHVQSVDEIEADLLDAHERLADAGSVVVIGGGAAAVSSALHLKTRWPAMRVDLHFPGDRALPHHHPRVWSHVRGRLTDAGVGLHPGHRAVVPDGFELDRITEGPVAWSTGQEPTNADAVLWTIGRLKPNSGWLPGELLDEDGFVAVLPTLQAPGRPEVFAIGDIASTDPLRASARSRADHLLARNIRAHLAGRRLDSFKPPGARWGSVLGPHRNRLEVFAPSGQRFTIPAWPTLQPWVVRRAIYKGIRR</sequence>
<gene>
    <name evidence="6" type="ORF">F0U44_02610</name>
</gene>
<organism evidence="6 7">
    <name type="scientific">Nocardioides humilatus</name>
    <dbReference type="NCBI Taxonomy" id="2607660"/>
    <lineage>
        <taxon>Bacteria</taxon>
        <taxon>Bacillati</taxon>
        <taxon>Actinomycetota</taxon>
        <taxon>Actinomycetes</taxon>
        <taxon>Propionibacteriales</taxon>
        <taxon>Nocardioidaceae</taxon>
        <taxon>Nocardioides</taxon>
    </lineage>
</organism>
<dbReference type="AlphaFoldDB" id="A0A5B1LKK3"/>
<dbReference type="PANTHER" id="PTHR43735:SF3">
    <property type="entry name" value="FERROPTOSIS SUPPRESSOR PROTEIN 1"/>
    <property type="match status" value="1"/>
</dbReference>
<comment type="caution">
    <text evidence="6">The sequence shown here is derived from an EMBL/GenBank/DDBJ whole genome shotgun (WGS) entry which is preliminary data.</text>
</comment>
<dbReference type="SUPFAM" id="SSF51905">
    <property type="entry name" value="FAD/NAD(P)-binding domain"/>
    <property type="match status" value="2"/>
</dbReference>
<evidence type="ECO:0000256" key="3">
    <source>
        <dbReference type="ARBA" id="ARBA00022827"/>
    </source>
</evidence>
<dbReference type="GO" id="GO:0005737">
    <property type="term" value="C:cytoplasm"/>
    <property type="evidence" value="ECO:0007669"/>
    <property type="project" value="TreeGrafter"/>
</dbReference>
<keyword evidence="2" id="KW-0285">Flavoprotein</keyword>
<evidence type="ECO:0000256" key="4">
    <source>
        <dbReference type="ARBA" id="ARBA00023002"/>
    </source>
</evidence>
<name>A0A5B1LKK3_9ACTN</name>
<reference evidence="6 7" key="2">
    <citation type="submission" date="2019-09" db="EMBL/GenBank/DDBJ databases">
        <authorList>
            <person name="Jin C."/>
        </authorList>
    </citation>
    <scope>NUCLEOTIDE SEQUENCE [LARGE SCALE GENOMIC DNA]</scope>
    <source>
        <strain evidence="6 7">BN130099</strain>
    </source>
</reference>
<evidence type="ECO:0000313" key="6">
    <source>
        <dbReference type="EMBL" id="KAA1421222.1"/>
    </source>
</evidence>
<dbReference type="InterPro" id="IPR036188">
    <property type="entry name" value="FAD/NAD-bd_sf"/>
</dbReference>
<dbReference type="PRINTS" id="PR00368">
    <property type="entry name" value="FADPNR"/>
</dbReference>
<protein>
    <submittedName>
        <fullName evidence="6">Pyridine nucleotide-disulfide oxidoreductase</fullName>
    </submittedName>
</protein>
<feature type="domain" description="FAD/NAD(P)-binding" evidence="5">
    <location>
        <begin position="5"/>
        <end position="286"/>
    </location>
</feature>
<dbReference type="RefSeq" id="WP_149726682.1">
    <property type="nucleotide sequence ID" value="NZ_VUJV01000001.1"/>
</dbReference>
<dbReference type="Proteomes" id="UP000325003">
    <property type="component" value="Unassembled WGS sequence"/>
</dbReference>
<evidence type="ECO:0000256" key="2">
    <source>
        <dbReference type="ARBA" id="ARBA00022630"/>
    </source>
</evidence>
<comment type="similarity">
    <text evidence="1">Belongs to the FAD-dependent oxidoreductase family.</text>
</comment>
<dbReference type="Pfam" id="PF07992">
    <property type="entry name" value="Pyr_redox_2"/>
    <property type="match status" value="1"/>
</dbReference>
<reference evidence="6 7" key="1">
    <citation type="submission" date="2019-09" db="EMBL/GenBank/DDBJ databases">
        <title>Nocardioides panacisoli sp. nov., isolated from the soil of a ginseng field.</title>
        <authorList>
            <person name="Cho C."/>
        </authorList>
    </citation>
    <scope>NUCLEOTIDE SEQUENCE [LARGE SCALE GENOMIC DNA]</scope>
    <source>
        <strain evidence="6 7">BN130099</strain>
    </source>
</reference>
<dbReference type="GO" id="GO:0004174">
    <property type="term" value="F:electron-transferring-flavoprotein dehydrogenase activity"/>
    <property type="evidence" value="ECO:0007669"/>
    <property type="project" value="TreeGrafter"/>
</dbReference>
<dbReference type="PANTHER" id="PTHR43735">
    <property type="entry name" value="APOPTOSIS-INDUCING FACTOR 1"/>
    <property type="match status" value="1"/>
</dbReference>
<evidence type="ECO:0000256" key="1">
    <source>
        <dbReference type="ARBA" id="ARBA00006442"/>
    </source>
</evidence>
<proteinExistence type="inferred from homology"/>
<dbReference type="PRINTS" id="PR00469">
    <property type="entry name" value="PNDRDTASEII"/>
</dbReference>
<dbReference type="InterPro" id="IPR023753">
    <property type="entry name" value="FAD/NAD-binding_dom"/>
</dbReference>
<dbReference type="EMBL" id="VUJV01000001">
    <property type="protein sequence ID" value="KAA1421222.1"/>
    <property type="molecule type" value="Genomic_DNA"/>
</dbReference>
<accession>A0A5B1LKK3</accession>
<evidence type="ECO:0000259" key="5">
    <source>
        <dbReference type="Pfam" id="PF07992"/>
    </source>
</evidence>
<keyword evidence="3" id="KW-0274">FAD</keyword>
<keyword evidence="7" id="KW-1185">Reference proteome</keyword>
<evidence type="ECO:0000313" key="7">
    <source>
        <dbReference type="Proteomes" id="UP000325003"/>
    </source>
</evidence>
<dbReference type="Gene3D" id="3.50.50.100">
    <property type="match status" value="1"/>
</dbReference>
<dbReference type="GO" id="GO:0050660">
    <property type="term" value="F:flavin adenine dinucleotide binding"/>
    <property type="evidence" value="ECO:0007669"/>
    <property type="project" value="TreeGrafter"/>
</dbReference>